<feature type="compositionally biased region" description="Basic and acidic residues" evidence="1">
    <location>
        <begin position="117"/>
        <end position="126"/>
    </location>
</feature>
<dbReference type="Gene3D" id="2.30.30.220">
    <property type="entry name" value="SspB-like"/>
    <property type="match status" value="1"/>
</dbReference>
<dbReference type="OrthoDB" id="9797358at2"/>
<comment type="caution">
    <text evidence="2">The sequence shown here is derived from an EMBL/GenBank/DDBJ whole genome shotgun (WGS) entry which is preliminary data.</text>
</comment>
<protein>
    <submittedName>
        <fullName evidence="2">Stringent starvation protein B</fullName>
    </submittedName>
</protein>
<accession>A0A916VJB3</accession>
<gene>
    <name evidence="2" type="primary">sspB</name>
    <name evidence="2" type="ORF">GCM10011403_22270</name>
</gene>
<evidence type="ECO:0000256" key="1">
    <source>
        <dbReference type="SAM" id="MobiDB-lite"/>
    </source>
</evidence>
<dbReference type="GO" id="GO:0045732">
    <property type="term" value="P:positive regulation of protein catabolic process"/>
    <property type="evidence" value="ECO:0007669"/>
    <property type="project" value="TreeGrafter"/>
</dbReference>
<dbReference type="AlphaFoldDB" id="A0A916VJB3"/>
<organism evidence="2 3">
    <name type="scientific">Pseudohongiella nitratireducens</name>
    <dbReference type="NCBI Taxonomy" id="1768907"/>
    <lineage>
        <taxon>Bacteria</taxon>
        <taxon>Pseudomonadati</taxon>
        <taxon>Pseudomonadota</taxon>
        <taxon>Gammaproteobacteria</taxon>
        <taxon>Pseudomonadales</taxon>
        <taxon>Pseudohongiellaceae</taxon>
        <taxon>Pseudohongiella</taxon>
    </lineage>
</organism>
<dbReference type="InterPro" id="IPR036760">
    <property type="entry name" value="SspB-like_sf"/>
</dbReference>
<dbReference type="EMBL" id="BMIY01000009">
    <property type="protein sequence ID" value="GFZ78720.1"/>
    <property type="molecule type" value="Genomic_DNA"/>
</dbReference>
<keyword evidence="3" id="KW-1185">Reference proteome</keyword>
<dbReference type="NCBIfam" id="NF008764">
    <property type="entry name" value="PRK11798.1-4"/>
    <property type="match status" value="1"/>
</dbReference>
<dbReference type="PANTHER" id="PTHR37486:SF1">
    <property type="entry name" value="STRINGENT STARVATION PROTEIN B"/>
    <property type="match status" value="1"/>
</dbReference>
<dbReference type="GO" id="GO:0005829">
    <property type="term" value="C:cytosol"/>
    <property type="evidence" value="ECO:0007669"/>
    <property type="project" value="TreeGrafter"/>
</dbReference>
<dbReference type="Pfam" id="PF04386">
    <property type="entry name" value="SspB"/>
    <property type="match status" value="1"/>
</dbReference>
<reference evidence="2" key="2">
    <citation type="submission" date="2020-09" db="EMBL/GenBank/DDBJ databases">
        <authorList>
            <person name="Sun Q."/>
            <person name="Zhou Y."/>
        </authorList>
    </citation>
    <scope>NUCLEOTIDE SEQUENCE</scope>
    <source>
        <strain evidence="2">CGMCC 1.15425</strain>
    </source>
</reference>
<name>A0A916VJB3_9GAMM</name>
<dbReference type="SUPFAM" id="SSF101738">
    <property type="entry name" value="SspB-like"/>
    <property type="match status" value="1"/>
</dbReference>
<sequence length="143" mass="15393">MTSSRPYLLSALYEWILDNECTPYIVVNAYADQVSVPQEYVKDGQIILNISPSAVHGLQMGQEAVEFSGRFAGIPTPVYVPVQAVMGIYARENGQGMVFETEMPTPPPDGGSDDSDSVEKPGKPGADKPAPAPAKRPSLRVVK</sequence>
<dbReference type="Proteomes" id="UP000627715">
    <property type="component" value="Unassembled WGS sequence"/>
</dbReference>
<reference evidence="2" key="1">
    <citation type="journal article" date="2014" name="Int. J. Syst. Evol. Microbiol.">
        <title>Complete genome sequence of Corynebacterium casei LMG S-19264T (=DSM 44701T), isolated from a smear-ripened cheese.</title>
        <authorList>
            <consortium name="US DOE Joint Genome Institute (JGI-PGF)"/>
            <person name="Walter F."/>
            <person name="Albersmeier A."/>
            <person name="Kalinowski J."/>
            <person name="Ruckert C."/>
        </authorList>
    </citation>
    <scope>NUCLEOTIDE SEQUENCE</scope>
    <source>
        <strain evidence="2">CGMCC 1.15425</strain>
    </source>
</reference>
<dbReference type="PIRSF" id="PIRSF005276">
    <property type="entry name" value="SspB"/>
    <property type="match status" value="1"/>
</dbReference>
<evidence type="ECO:0000313" key="2">
    <source>
        <dbReference type="EMBL" id="GFZ78720.1"/>
    </source>
</evidence>
<dbReference type="GO" id="GO:0005840">
    <property type="term" value="C:ribosome"/>
    <property type="evidence" value="ECO:0007669"/>
    <property type="project" value="TreeGrafter"/>
</dbReference>
<feature type="region of interest" description="Disordered" evidence="1">
    <location>
        <begin position="99"/>
        <end position="143"/>
    </location>
</feature>
<dbReference type="RefSeq" id="WP_068810505.1">
    <property type="nucleotide sequence ID" value="NZ_BMIY01000009.1"/>
</dbReference>
<dbReference type="NCBIfam" id="NF008769">
    <property type="entry name" value="PRK11798.2-5"/>
    <property type="match status" value="1"/>
</dbReference>
<dbReference type="InterPro" id="IPR007481">
    <property type="entry name" value="SspB"/>
</dbReference>
<feature type="compositionally biased region" description="Low complexity" evidence="1">
    <location>
        <begin position="127"/>
        <end position="136"/>
    </location>
</feature>
<dbReference type="NCBIfam" id="NF008763">
    <property type="entry name" value="PRK11798.1-2"/>
    <property type="match status" value="1"/>
</dbReference>
<proteinExistence type="predicted"/>
<evidence type="ECO:0000313" key="3">
    <source>
        <dbReference type="Proteomes" id="UP000627715"/>
    </source>
</evidence>
<dbReference type="PANTHER" id="PTHR37486">
    <property type="entry name" value="STRINGENT STARVATION PROTEIN B"/>
    <property type="match status" value="1"/>
</dbReference>